<dbReference type="AlphaFoldDB" id="A0A7U2FA75"/>
<feature type="region of interest" description="Disordered" evidence="1">
    <location>
        <begin position="66"/>
        <end position="120"/>
    </location>
</feature>
<protein>
    <submittedName>
        <fullName evidence="2">Uncharacterized protein</fullName>
    </submittedName>
</protein>
<sequence>MSPAHSDTLAFEAQVADLKARLSEVEEGLLALKWDMSLAELEASVLAREVKAVEIEAERLKWLKKRERDGNMTEEEKEKGRKRVRRVLEGINGDKESGELDVREEGGGEEEHEREGSGEVKRVLEVVEKLKERL</sequence>
<gene>
    <name evidence="2" type="ORF">JI435_122160</name>
</gene>
<dbReference type="EMBL" id="CP069034">
    <property type="protein sequence ID" value="QRD01575.1"/>
    <property type="molecule type" value="Genomic_DNA"/>
</dbReference>
<dbReference type="RefSeq" id="XP_001802442.1">
    <property type="nucleotide sequence ID" value="XM_001802390.1"/>
</dbReference>
<feature type="compositionally biased region" description="Basic and acidic residues" evidence="1">
    <location>
        <begin position="86"/>
        <end position="120"/>
    </location>
</feature>
<organism evidence="2 3">
    <name type="scientific">Phaeosphaeria nodorum (strain SN15 / ATCC MYA-4574 / FGSC 10173)</name>
    <name type="common">Glume blotch fungus</name>
    <name type="synonym">Parastagonospora nodorum</name>
    <dbReference type="NCBI Taxonomy" id="321614"/>
    <lineage>
        <taxon>Eukaryota</taxon>
        <taxon>Fungi</taxon>
        <taxon>Dikarya</taxon>
        <taxon>Ascomycota</taxon>
        <taxon>Pezizomycotina</taxon>
        <taxon>Dothideomycetes</taxon>
        <taxon>Pleosporomycetidae</taxon>
        <taxon>Pleosporales</taxon>
        <taxon>Pleosporineae</taxon>
        <taxon>Phaeosphaeriaceae</taxon>
        <taxon>Parastagonospora</taxon>
    </lineage>
</organism>
<dbReference type="Proteomes" id="UP000663193">
    <property type="component" value="Chromosome 12"/>
</dbReference>
<evidence type="ECO:0000313" key="3">
    <source>
        <dbReference type="Proteomes" id="UP000663193"/>
    </source>
</evidence>
<proteinExistence type="predicted"/>
<name>A0A7U2FA75_PHANO</name>
<reference evidence="3" key="1">
    <citation type="journal article" date="2021" name="BMC Genomics">
        <title>Chromosome-level genome assembly and manually-curated proteome of model necrotroph Parastagonospora nodorum Sn15 reveals a genome-wide trove of candidate effector homologs, and redundancy of virulence-related functions within an accessory chromosome.</title>
        <authorList>
            <person name="Bertazzoni S."/>
            <person name="Jones D.A.B."/>
            <person name="Phan H.T."/>
            <person name="Tan K.-C."/>
            <person name="Hane J.K."/>
        </authorList>
    </citation>
    <scope>NUCLEOTIDE SEQUENCE [LARGE SCALE GENOMIC DNA]</scope>
    <source>
        <strain evidence="3">SN15 / ATCC MYA-4574 / FGSC 10173)</strain>
    </source>
</reference>
<keyword evidence="3" id="KW-1185">Reference proteome</keyword>
<evidence type="ECO:0000313" key="2">
    <source>
        <dbReference type="EMBL" id="QRD01575.1"/>
    </source>
</evidence>
<feature type="compositionally biased region" description="Basic and acidic residues" evidence="1">
    <location>
        <begin position="66"/>
        <end position="79"/>
    </location>
</feature>
<evidence type="ECO:0000256" key="1">
    <source>
        <dbReference type="SAM" id="MobiDB-lite"/>
    </source>
</evidence>
<dbReference type="KEGG" id="pno:SNOG_12216"/>
<dbReference type="VEuPathDB" id="FungiDB:JI435_122160"/>
<accession>A0A7U2FA75</accession>